<feature type="chain" id="PRO_5023034239" evidence="2">
    <location>
        <begin position="31"/>
        <end position="346"/>
    </location>
</feature>
<reference evidence="3 4" key="1">
    <citation type="submission" date="2019-05" db="EMBL/GenBank/DDBJ databases">
        <title>Draft genome sequence of Actinomadura sp. 14C53.</title>
        <authorList>
            <person name="Saricaoglu S."/>
            <person name="Isik K."/>
        </authorList>
    </citation>
    <scope>NUCLEOTIDE SEQUENCE [LARGE SCALE GENOMIC DNA]</scope>
    <source>
        <strain evidence="3 4">14C53</strain>
    </source>
</reference>
<accession>A0A5C4JAQ2</accession>
<feature type="region of interest" description="Disordered" evidence="1">
    <location>
        <begin position="326"/>
        <end position="346"/>
    </location>
</feature>
<keyword evidence="2" id="KW-0732">Signal</keyword>
<feature type="signal peptide" evidence="2">
    <location>
        <begin position="1"/>
        <end position="30"/>
    </location>
</feature>
<feature type="compositionally biased region" description="Polar residues" evidence="1">
    <location>
        <begin position="99"/>
        <end position="114"/>
    </location>
</feature>
<gene>
    <name evidence="3" type="ORF">ETD83_22315</name>
</gene>
<evidence type="ECO:0000313" key="4">
    <source>
        <dbReference type="Proteomes" id="UP000309174"/>
    </source>
</evidence>
<dbReference type="Proteomes" id="UP000309174">
    <property type="component" value="Unassembled WGS sequence"/>
</dbReference>
<comment type="caution">
    <text evidence="3">The sequence shown here is derived from an EMBL/GenBank/DDBJ whole genome shotgun (WGS) entry which is preliminary data.</text>
</comment>
<evidence type="ECO:0000256" key="1">
    <source>
        <dbReference type="SAM" id="MobiDB-lite"/>
    </source>
</evidence>
<feature type="region of interest" description="Disordered" evidence="1">
    <location>
        <begin position="80"/>
        <end position="116"/>
    </location>
</feature>
<dbReference type="InterPro" id="IPR006311">
    <property type="entry name" value="TAT_signal"/>
</dbReference>
<evidence type="ECO:0000256" key="2">
    <source>
        <dbReference type="SAM" id="SignalP"/>
    </source>
</evidence>
<sequence>MNRSARSLLSVSVLAPVVAAFAVAAAPANAAPGAATTLLYEAAAVGGPVTGALPEPVTQTAGQTAEMTTGAVDGVIEAAPTSPRLRSASAKRCKLNPGKTVNSHAGTNLPNTPLSIGKTPLGGLPKGDCLPAGRRAATEPLPTQGDPLTRVPKALVKDAEKVGTALRHSRLGGLPGVDRVLPGSGRAVLPAALPDGRSAALSDAAAHSDGRRAAVPSGQRAAMATGVPSALGSEPAPGLPNLPLSLGSTRPGGLPVGTTLFPAAGRYARPAPSDDLIGQANDAVNQIGGEIDKTENGVGSVVEVLKARDGAAKRTAADGPLSMPDASGIGLGKTPGIGLPKVPGLG</sequence>
<name>A0A5C4JAQ2_9ACTN</name>
<organism evidence="3 4">
    <name type="scientific">Actinomadura soli</name>
    <dbReference type="NCBI Taxonomy" id="2508997"/>
    <lineage>
        <taxon>Bacteria</taxon>
        <taxon>Bacillati</taxon>
        <taxon>Actinomycetota</taxon>
        <taxon>Actinomycetes</taxon>
        <taxon>Streptosporangiales</taxon>
        <taxon>Thermomonosporaceae</taxon>
        <taxon>Actinomadura</taxon>
    </lineage>
</organism>
<dbReference type="EMBL" id="VCKW01000117">
    <property type="protein sequence ID" value="TMQ95556.1"/>
    <property type="molecule type" value="Genomic_DNA"/>
</dbReference>
<proteinExistence type="predicted"/>
<dbReference type="PROSITE" id="PS51318">
    <property type="entry name" value="TAT"/>
    <property type="match status" value="1"/>
</dbReference>
<dbReference type="RefSeq" id="WP_138647091.1">
    <property type="nucleotide sequence ID" value="NZ_VCKW01000117.1"/>
</dbReference>
<evidence type="ECO:0000313" key="3">
    <source>
        <dbReference type="EMBL" id="TMQ95556.1"/>
    </source>
</evidence>
<dbReference type="OrthoDB" id="3477410at2"/>
<protein>
    <submittedName>
        <fullName evidence="3">Uncharacterized protein</fullName>
    </submittedName>
</protein>
<dbReference type="AlphaFoldDB" id="A0A5C4JAQ2"/>
<keyword evidence="4" id="KW-1185">Reference proteome</keyword>